<feature type="region of interest" description="Disordered" evidence="1">
    <location>
        <begin position="256"/>
        <end position="280"/>
    </location>
</feature>
<organism evidence="2">
    <name type="scientific">Anopheles atroparvus</name>
    <name type="common">European mosquito</name>
    <dbReference type="NCBI Taxonomy" id="41427"/>
    <lineage>
        <taxon>Eukaryota</taxon>
        <taxon>Metazoa</taxon>
        <taxon>Ecdysozoa</taxon>
        <taxon>Arthropoda</taxon>
        <taxon>Hexapoda</taxon>
        <taxon>Insecta</taxon>
        <taxon>Pterygota</taxon>
        <taxon>Neoptera</taxon>
        <taxon>Endopterygota</taxon>
        <taxon>Diptera</taxon>
        <taxon>Nematocera</taxon>
        <taxon>Culicoidea</taxon>
        <taxon>Culicidae</taxon>
        <taxon>Anophelinae</taxon>
        <taxon>Anopheles</taxon>
    </lineage>
</organism>
<sequence length="383" mass="39087">MTSSTLSTAAMNNKAKAAANALLLQNAAPAINNVDGNHHHPANVTSLNNTSCNDPAAPVTNATPGAAAGHAADGVAHSNAASAPPAGPTSGGANGSHSVTTKLANHVNHHHQQLPQTGSGVKGTAGACGADVKASTLATMGGGSTQVSESTTTTTGTEVRRKTRSAARQRDDRYDIIAELDDHVSNDNALTIPGDDEDLSISSAPAAAIVRHSATRDNLVTLLNDSDDDGHWSNDRNWNDSVHTQLATATTEALEAQTPPARCGNHPFQCQQQQQQQRVNKYSGLAHVNNNNPPAPEDRSSTKLCVAGGAAITTSDSSAAGGSASDMVGAGGQVSSAAKESNGANGEDDDSYASEIILTTNSDCSLDEFVSSDDDSNLEISVK</sequence>
<dbReference type="AlphaFoldDB" id="A0A182JEX2"/>
<feature type="region of interest" description="Disordered" evidence="1">
    <location>
        <begin position="139"/>
        <end position="170"/>
    </location>
</feature>
<dbReference type="STRING" id="41427.A0A182JEX2"/>
<reference evidence="2" key="1">
    <citation type="submission" date="2022-08" db="UniProtKB">
        <authorList>
            <consortium name="EnsemblMetazoa"/>
        </authorList>
    </citation>
    <scope>IDENTIFICATION</scope>
    <source>
        <strain evidence="2">EBRO</strain>
    </source>
</reference>
<proteinExistence type="predicted"/>
<feature type="region of interest" description="Disordered" evidence="1">
    <location>
        <begin position="55"/>
        <end position="99"/>
    </location>
</feature>
<name>A0A182JEX2_ANOAO</name>
<feature type="region of interest" description="Disordered" evidence="1">
    <location>
        <begin position="314"/>
        <end position="356"/>
    </location>
</feature>
<feature type="compositionally biased region" description="Polar residues" evidence="1">
    <location>
        <begin position="333"/>
        <end position="344"/>
    </location>
</feature>
<accession>A0A182JEX2</accession>
<feature type="compositionally biased region" description="Low complexity" evidence="1">
    <location>
        <begin position="145"/>
        <end position="157"/>
    </location>
</feature>
<evidence type="ECO:0000313" key="2">
    <source>
        <dbReference type="EnsemblMetazoa" id="AATE016792-PA.1"/>
    </source>
</evidence>
<dbReference type="EnsemblMetazoa" id="AATE016792-RA">
    <property type="protein sequence ID" value="AATE016792-PA.1"/>
    <property type="gene ID" value="AATE016792"/>
</dbReference>
<feature type="compositionally biased region" description="Low complexity" evidence="1">
    <location>
        <begin position="314"/>
        <end position="328"/>
    </location>
</feature>
<feature type="compositionally biased region" description="Low complexity" evidence="1">
    <location>
        <begin position="62"/>
        <end position="84"/>
    </location>
</feature>
<dbReference type="VEuPathDB" id="VectorBase:AATE016792"/>
<protein>
    <submittedName>
        <fullName evidence="2">Uncharacterized protein</fullName>
    </submittedName>
</protein>
<evidence type="ECO:0000256" key="1">
    <source>
        <dbReference type="SAM" id="MobiDB-lite"/>
    </source>
</evidence>